<comment type="caution">
    <text evidence="2">The sequence shown here is derived from an EMBL/GenBank/DDBJ whole genome shotgun (WGS) entry which is preliminary data.</text>
</comment>
<keyword evidence="3" id="KW-1185">Reference proteome</keyword>
<evidence type="ECO:0000313" key="3">
    <source>
        <dbReference type="Proteomes" id="UP001353858"/>
    </source>
</evidence>
<protein>
    <submittedName>
        <fullName evidence="2">Uncharacterized protein</fullName>
    </submittedName>
</protein>
<reference evidence="3" key="1">
    <citation type="submission" date="2023-01" db="EMBL/GenBank/DDBJ databases">
        <title>Key to firefly adult light organ development and bioluminescence: homeobox transcription factors regulate luciferase expression and transportation to peroxisome.</title>
        <authorList>
            <person name="Fu X."/>
        </authorList>
    </citation>
    <scope>NUCLEOTIDE SEQUENCE [LARGE SCALE GENOMIC DNA]</scope>
</reference>
<keyword evidence="1" id="KW-1133">Transmembrane helix</keyword>
<sequence>MENDFKEYQKRYDISQNTDDANDKVVITMEHVCSIFAILGFGLVLAFFAFIGEHLTYFIKRRKITRVNVDSEEAVVEALVVPNVTQNIPVLVGQTFLNNVNNEIVMIVAGDKVRILSTNNEIAHNLDICPGKVPLWAETSTVIALRTTALVLVTSRGICNGNVYLQERLRMFPCKEYVLDSCITRAEGGIIFTTNLLKQDIQVSTKNVLARSTLCFEDKASISSLTCASSNQIGNSFSIDDIIFNENLKPQEIEMLIELINEFCDRLAQNTSQLEKTSILKMSIPLNDDSPVVYDFLTMNEKLRMR</sequence>
<name>A0AAN7SBX8_9COLE</name>
<organism evidence="2 3">
    <name type="scientific">Aquatica leii</name>
    <dbReference type="NCBI Taxonomy" id="1421715"/>
    <lineage>
        <taxon>Eukaryota</taxon>
        <taxon>Metazoa</taxon>
        <taxon>Ecdysozoa</taxon>
        <taxon>Arthropoda</taxon>
        <taxon>Hexapoda</taxon>
        <taxon>Insecta</taxon>
        <taxon>Pterygota</taxon>
        <taxon>Neoptera</taxon>
        <taxon>Endopterygota</taxon>
        <taxon>Coleoptera</taxon>
        <taxon>Polyphaga</taxon>
        <taxon>Elateriformia</taxon>
        <taxon>Elateroidea</taxon>
        <taxon>Lampyridae</taxon>
        <taxon>Luciolinae</taxon>
        <taxon>Aquatica</taxon>
    </lineage>
</organism>
<dbReference type="EMBL" id="JARPUR010000007">
    <property type="protein sequence ID" value="KAK4872849.1"/>
    <property type="molecule type" value="Genomic_DNA"/>
</dbReference>
<keyword evidence="1" id="KW-0472">Membrane</keyword>
<feature type="transmembrane region" description="Helical" evidence="1">
    <location>
        <begin position="35"/>
        <end position="59"/>
    </location>
</feature>
<accession>A0AAN7SBX8</accession>
<evidence type="ECO:0000313" key="2">
    <source>
        <dbReference type="EMBL" id="KAK4872849.1"/>
    </source>
</evidence>
<dbReference type="AlphaFoldDB" id="A0AAN7SBX8"/>
<gene>
    <name evidence="2" type="ORF">RN001_014878</name>
</gene>
<proteinExistence type="predicted"/>
<dbReference type="Proteomes" id="UP001353858">
    <property type="component" value="Unassembled WGS sequence"/>
</dbReference>
<keyword evidence="1" id="KW-0812">Transmembrane</keyword>
<evidence type="ECO:0000256" key="1">
    <source>
        <dbReference type="SAM" id="Phobius"/>
    </source>
</evidence>